<organism evidence="16 17">
    <name type="scientific">Pinctada imbricata</name>
    <name type="common">Atlantic pearl-oyster</name>
    <name type="synonym">Pinctada martensii</name>
    <dbReference type="NCBI Taxonomy" id="66713"/>
    <lineage>
        <taxon>Eukaryota</taxon>
        <taxon>Metazoa</taxon>
        <taxon>Spiralia</taxon>
        <taxon>Lophotrochozoa</taxon>
        <taxon>Mollusca</taxon>
        <taxon>Bivalvia</taxon>
        <taxon>Autobranchia</taxon>
        <taxon>Pteriomorphia</taxon>
        <taxon>Pterioida</taxon>
        <taxon>Pterioidea</taxon>
        <taxon>Pteriidae</taxon>
        <taxon>Pinctada</taxon>
    </lineage>
</organism>
<feature type="compositionally biased region" description="Low complexity" evidence="14">
    <location>
        <begin position="334"/>
        <end position="345"/>
    </location>
</feature>
<feature type="domain" description="SRCR" evidence="15">
    <location>
        <begin position="39"/>
        <end position="145"/>
    </location>
</feature>
<dbReference type="Gene3D" id="3.10.250.10">
    <property type="entry name" value="SRCR-like domain"/>
    <property type="match status" value="2"/>
</dbReference>
<name>A0AA89C5A5_PINIB</name>
<keyword evidence="6" id="KW-0479">Metal-binding</keyword>
<evidence type="ECO:0000256" key="14">
    <source>
        <dbReference type="SAM" id="MobiDB-lite"/>
    </source>
</evidence>
<dbReference type="InterPro" id="IPR050912">
    <property type="entry name" value="LOX-like_protein"/>
</dbReference>
<dbReference type="GO" id="GO:0005615">
    <property type="term" value="C:extracellular space"/>
    <property type="evidence" value="ECO:0007669"/>
    <property type="project" value="TreeGrafter"/>
</dbReference>
<evidence type="ECO:0000256" key="3">
    <source>
        <dbReference type="ARBA" id="ARBA00007492"/>
    </source>
</evidence>
<evidence type="ECO:0000256" key="1">
    <source>
        <dbReference type="ARBA" id="ARBA00001935"/>
    </source>
</evidence>
<dbReference type="SMART" id="SM00202">
    <property type="entry name" value="SR"/>
    <property type="match status" value="2"/>
</dbReference>
<accession>A0AA89C5A5</accession>
<feature type="disulfide bond" evidence="13">
    <location>
        <begin position="598"/>
        <end position="608"/>
    </location>
</feature>
<keyword evidence="10 13" id="KW-1015">Disulfide bond</keyword>
<evidence type="ECO:0000256" key="10">
    <source>
        <dbReference type="ARBA" id="ARBA00023157"/>
    </source>
</evidence>
<gene>
    <name evidence="16" type="ORF">FSP39_012708</name>
</gene>
<dbReference type="Pfam" id="PF01186">
    <property type="entry name" value="Lysyl_oxidase"/>
    <property type="match status" value="1"/>
</dbReference>
<evidence type="ECO:0000256" key="12">
    <source>
        <dbReference type="ARBA" id="ARBA00047861"/>
    </source>
</evidence>
<dbReference type="InterPro" id="IPR019828">
    <property type="entry name" value="Lysyl_oxidase_CS"/>
</dbReference>
<dbReference type="AlphaFoldDB" id="A0AA89C5A5"/>
<dbReference type="SUPFAM" id="SSF56487">
    <property type="entry name" value="SRCR-like"/>
    <property type="match status" value="2"/>
</dbReference>
<evidence type="ECO:0000256" key="11">
    <source>
        <dbReference type="ARBA" id="ARBA00038869"/>
    </source>
</evidence>
<reference evidence="16" key="1">
    <citation type="submission" date="2019-08" db="EMBL/GenBank/DDBJ databases">
        <title>The improved chromosome-level genome for the pearl oyster Pinctada fucata martensii using PacBio sequencing and Hi-C.</title>
        <authorList>
            <person name="Zheng Z."/>
        </authorList>
    </citation>
    <scope>NUCLEOTIDE SEQUENCE</scope>
    <source>
        <strain evidence="16">ZZ-2019</strain>
        <tissue evidence="16">Adductor muscle</tissue>
    </source>
</reference>
<dbReference type="EMBL" id="VSWD01000008">
    <property type="protein sequence ID" value="KAK3095282.1"/>
    <property type="molecule type" value="Genomic_DNA"/>
</dbReference>
<evidence type="ECO:0000259" key="15">
    <source>
        <dbReference type="PROSITE" id="PS50287"/>
    </source>
</evidence>
<keyword evidence="7" id="KW-0801">TPQ</keyword>
<dbReference type="GO" id="GO:0016020">
    <property type="term" value="C:membrane"/>
    <property type="evidence" value="ECO:0007669"/>
    <property type="project" value="InterPro"/>
</dbReference>
<feature type="region of interest" description="Disordered" evidence="14">
    <location>
        <begin position="299"/>
        <end position="376"/>
    </location>
</feature>
<dbReference type="PRINTS" id="PR00258">
    <property type="entry name" value="SPERACTRCPTR"/>
</dbReference>
<dbReference type="InterPro" id="IPR001190">
    <property type="entry name" value="SRCR"/>
</dbReference>
<feature type="region of interest" description="Disordered" evidence="14">
    <location>
        <begin position="138"/>
        <end position="277"/>
    </location>
</feature>
<feature type="compositionally biased region" description="Basic and acidic residues" evidence="14">
    <location>
        <begin position="433"/>
        <end position="442"/>
    </location>
</feature>
<dbReference type="PANTHER" id="PTHR45817">
    <property type="entry name" value="LYSYL OXIDASE-LIKE-RELATED"/>
    <property type="match status" value="1"/>
</dbReference>
<dbReference type="GO" id="GO:0004720">
    <property type="term" value="F:protein-lysine 6-oxidase activity"/>
    <property type="evidence" value="ECO:0007669"/>
    <property type="project" value="UniProtKB-EC"/>
</dbReference>
<keyword evidence="5" id="KW-0964">Secreted</keyword>
<dbReference type="EC" id="1.4.3.13" evidence="11"/>
<evidence type="ECO:0000256" key="8">
    <source>
        <dbReference type="ARBA" id="ARBA00023002"/>
    </source>
</evidence>
<sequence length="843" mass="95298">MYSTTSLKYLKGILVLLISQDLLQRTSSVPRRRFSSGDIRLVGGRSRYEGTVLIYHNRRWGSICDRRWDISDADVVCKQLGYGRALQSVRSSRFGIGRRRMWMSYLQCRGYESRLTRCRHPGWGIRYDYRYCTRSRRRSAGVVCSPPPEPVRPRRPRITSTPKPTTTTPKPTTTTPKPTTTTPKPTTTTPKPTTTTPKPTTTTPKPTTTTPKPTTTTQKPTTTTPKPTTTTPKPTTTTQKPTTTTPKPTTTTPKPTTTTPKPTTTTSVPPTTSTEKDIDIDVTINEILDSTRYSILQNSRNGSSLQYDEEWSGRRRTPTTTTRRPTTPKPTTPRPTTRRPTTQRPTTRRPTTRRPTTRRPVTLRPTRPAPSSSMVDLDVDLPVGEWYRDKVLKCWVLRRRGGSIRLAFAGRRLKKVTYEEYIDLRREKLGISADDDHMKSDDPQASSASSQPSEQVNTGTIQTSSNNSISLTSESSGSNNVNVEIGSPGNSRTQTNMVISSNRHRHGHRNRDREPDRNIGSNTKLQIRRGGDRYRNRGRIEVLPPGKSKWGVICGDDWTIKETIVACKHLRLGYAHQAVTTSQFGGHDMIKYYSSIKCTGRESRLQDCRWIDHEGPIRCKRPTSVAGIVCTRSLPDLVPSIEMLETTVFLQDRPLYYLQCAMEEKCLGASAYAIQGTRGWMSATRRLLRFSSVVANKGTADFKPALDRSQWEWHACHMHYHSMDIFAHYDIMDYNGNRVAEGLKASFCLEDSECNRGVYPKYSCTNYGQQGISVGCSDNYMSDIDCQWIDITDLKAGKYKFKLEVNPKMIVAEISFENNVIACDLEYTGYNARIHNCDHKSLL</sequence>
<evidence type="ECO:0000256" key="2">
    <source>
        <dbReference type="ARBA" id="ARBA00004239"/>
    </source>
</evidence>
<dbReference type="Pfam" id="PF00530">
    <property type="entry name" value="SRCR"/>
    <property type="match status" value="2"/>
</dbReference>
<evidence type="ECO:0000256" key="7">
    <source>
        <dbReference type="ARBA" id="ARBA00022772"/>
    </source>
</evidence>
<comment type="caution">
    <text evidence="13">Lacks conserved residue(s) required for the propagation of feature annotation.</text>
</comment>
<comment type="subcellular location">
    <subcellularLocation>
        <location evidence="2">Secreted</location>
        <location evidence="2">Extracellular space</location>
    </subcellularLocation>
</comment>
<evidence type="ECO:0000313" key="16">
    <source>
        <dbReference type="EMBL" id="KAK3095282.1"/>
    </source>
</evidence>
<feature type="domain" description="SRCR" evidence="15">
    <location>
        <begin position="525"/>
        <end position="631"/>
    </location>
</feature>
<feature type="compositionally biased region" description="Basic residues" evidence="14">
    <location>
        <begin position="346"/>
        <end position="357"/>
    </location>
</feature>
<dbReference type="InterPro" id="IPR036772">
    <property type="entry name" value="SRCR-like_dom_sf"/>
</dbReference>
<feature type="compositionally biased region" description="Low complexity" evidence="14">
    <location>
        <begin position="443"/>
        <end position="487"/>
    </location>
</feature>
<keyword evidence="9" id="KW-0186">Copper</keyword>
<dbReference type="InterPro" id="IPR001695">
    <property type="entry name" value="Lysyl_oxidase"/>
</dbReference>
<evidence type="ECO:0000256" key="4">
    <source>
        <dbReference type="ARBA" id="ARBA00022477"/>
    </source>
</evidence>
<feature type="compositionally biased region" description="Polar residues" evidence="14">
    <location>
        <begin position="488"/>
        <end position="501"/>
    </location>
</feature>
<dbReference type="GO" id="GO:0005507">
    <property type="term" value="F:copper ion binding"/>
    <property type="evidence" value="ECO:0007669"/>
    <property type="project" value="InterPro"/>
</dbReference>
<feature type="disulfide bond" evidence="13">
    <location>
        <begin position="108"/>
        <end position="118"/>
    </location>
</feature>
<dbReference type="PANTHER" id="PTHR45817:SF4">
    <property type="entry name" value="LYSYL OXIDASE-LIKE-RELATED"/>
    <property type="match status" value="1"/>
</dbReference>
<keyword evidence="8" id="KW-0560">Oxidoreductase</keyword>
<feature type="compositionally biased region" description="Low complexity" evidence="14">
    <location>
        <begin position="159"/>
        <end position="273"/>
    </location>
</feature>
<dbReference type="PRINTS" id="PR00074">
    <property type="entry name" value="LYSYLOXIDASE"/>
</dbReference>
<dbReference type="PROSITE" id="PS50287">
    <property type="entry name" value="SRCR_2"/>
    <property type="match status" value="2"/>
</dbReference>
<feature type="region of interest" description="Disordered" evidence="14">
    <location>
        <begin position="433"/>
        <end position="523"/>
    </location>
</feature>
<dbReference type="Proteomes" id="UP001186944">
    <property type="component" value="Unassembled WGS sequence"/>
</dbReference>
<evidence type="ECO:0000256" key="9">
    <source>
        <dbReference type="ARBA" id="ARBA00023008"/>
    </source>
</evidence>
<evidence type="ECO:0000256" key="6">
    <source>
        <dbReference type="ARBA" id="ARBA00022723"/>
    </source>
</evidence>
<comment type="similarity">
    <text evidence="3">Belongs to the lysyl oxidase family.</text>
</comment>
<evidence type="ECO:0000313" key="17">
    <source>
        <dbReference type="Proteomes" id="UP001186944"/>
    </source>
</evidence>
<comment type="caution">
    <text evidence="16">The sequence shown here is derived from an EMBL/GenBank/DDBJ whole genome shotgun (WGS) entry which is preliminary data.</text>
</comment>
<keyword evidence="17" id="KW-1185">Reference proteome</keyword>
<protein>
    <recommendedName>
        <fullName evidence="11">protein-lysine 6-oxidase</fullName>
        <ecNumber evidence="11">1.4.3.13</ecNumber>
    </recommendedName>
</protein>
<keyword evidence="4" id="KW-0886">LTQ</keyword>
<comment type="cofactor">
    <cofactor evidence="1">
        <name>Cu cation</name>
        <dbReference type="ChEBI" id="CHEBI:23378"/>
    </cofactor>
</comment>
<proteinExistence type="inferred from homology"/>
<comment type="catalytic activity">
    <reaction evidence="12">
        <text>L-lysyl-[protein] + O2 + H2O = (S)-2-amino-6-oxohexanoyl-[protein] + H2O2 + NH4(+)</text>
        <dbReference type="Rhea" id="RHEA:24544"/>
        <dbReference type="Rhea" id="RHEA-COMP:9752"/>
        <dbReference type="Rhea" id="RHEA-COMP:12448"/>
        <dbReference type="ChEBI" id="CHEBI:15377"/>
        <dbReference type="ChEBI" id="CHEBI:15379"/>
        <dbReference type="ChEBI" id="CHEBI:16240"/>
        <dbReference type="ChEBI" id="CHEBI:28938"/>
        <dbReference type="ChEBI" id="CHEBI:29969"/>
        <dbReference type="ChEBI" id="CHEBI:131803"/>
        <dbReference type="EC" id="1.4.3.13"/>
    </reaction>
</comment>
<evidence type="ECO:0000256" key="13">
    <source>
        <dbReference type="PROSITE-ProRule" id="PRU00196"/>
    </source>
</evidence>
<dbReference type="FunFam" id="3.10.250.10:FF:000009">
    <property type="entry name" value="WC1"/>
    <property type="match status" value="1"/>
</dbReference>
<evidence type="ECO:0000256" key="5">
    <source>
        <dbReference type="ARBA" id="ARBA00022525"/>
    </source>
</evidence>
<dbReference type="PROSITE" id="PS00926">
    <property type="entry name" value="LYSYL_OXIDASE"/>
    <property type="match status" value="1"/>
</dbReference>